<reference evidence="1" key="1">
    <citation type="journal article" date="2020" name="mSystems">
        <title>Genome- and Community-Level Interaction Insights into Carbon Utilization and Element Cycling Functions of Hydrothermarchaeota in Hydrothermal Sediment.</title>
        <authorList>
            <person name="Zhou Z."/>
            <person name="Liu Y."/>
            <person name="Xu W."/>
            <person name="Pan J."/>
            <person name="Luo Z.H."/>
            <person name="Li M."/>
        </authorList>
    </citation>
    <scope>NUCLEOTIDE SEQUENCE [LARGE SCALE GENOMIC DNA]</scope>
    <source>
        <strain evidence="1">SpSt-1220</strain>
    </source>
</reference>
<dbReference type="EMBL" id="DSDO01000348">
    <property type="protein sequence ID" value="HDR47047.1"/>
    <property type="molecule type" value="Genomic_DNA"/>
</dbReference>
<proteinExistence type="predicted"/>
<gene>
    <name evidence="1" type="primary">gspN</name>
    <name evidence="1" type="ORF">ENN94_05030</name>
</gene>
<dbReference type="InterPro" id="IPR030925">
    <property type="entry name" value="T2SS_GspN_Lepto"/>
</dbReference>
<evidence type="ECO:0000313" key="1">
    <source>
        <dbReference type="EMBL" id="HDR47047.1"/>
    </source>
</evidence>
<organism evidence="1">
    <name type="scientific">Geoalkalibacter subterraneus</name>
    <dbReference type="NCBI Taxonomy" id="483547"/>
    <lineage>
        <taxon>Bacteria</taxon>
        <taxon>Pseudomonadati</taxon>
        <taxon>Thermodesulfobacteriota</taxon>
        <taxon>Desulfuromonadia</taxon>
        <taxon>Desulfuromonadales</taxon>
        <taxon>Geoalkalibacteraceae</taxon>
        <taxon>Geoalkalibacter</taxon>
    </lineage>
</organism>
<comment type="caution">
    <text evidence="1">The sequence shown here is derived from an EMBL/GenBank/DDBJ whole genome shotgun (WGS) entry which is preliminary data.</text>
</comment>
<sequence length="166" mass="18114">MWRNGNVNANLQRVALLDLQEADFPYRLGGMLDLRFQGENLQEQGRSEGRFSVEVRDIMLLGLERIGLPSEVLLGVLQLNGNFSEARVSVEQLVATGGVLELSGGGTLLVGATPEQTRLNLNVRLHPTRQTPENIRDLLMLTGVRPGPDGSYTLQIGGTAARPVVR</sequence>
<dbReference type="Proteomes" id="UP000886162">
    <property type="component" value="Unassembled WGS sequence"/>
</dbReference>
<name>A0A831PNR4_9BACT</name>
<protein>
    <submittedName>
        <fullName evidence="1">Type II secretion system protein GspN</fullName>
    </submittedName>
</protein>
<accession>A0A831PNR4</accession>
<dbReference type="NCBIfam" id="TIGR04411">
    <property type="entry name" value="T2SS_GspN_Lepto"/>
    <property type="match status" value="1"/>
</dbReference>
<dbReference type="AlphaFoldDB" id="A0A831PNR4"/>